<dbReference type="AlphaFoldDB" id="A0A6J8E2K4"/>
<feature type="transmembrane region" description="Helical" evidence="1">
    <location>
        <begin position="453"/>
        <end position="475"/>
    </location>
</feature>
<name>A0A6J8E2K4_MYTCO</name>
<dbReference type="PANTHER" id="PTHR15887:SF1">
    <property type="entry name" value="TRANSMEMBRANE PROTEIN 69"/>
    <property type="match status" value="1"/>
</dbReference>
<keyword evidence="1" id="KW-0472">Membrane</keyword>
<evidence type="ECO:0000313" key="3">
    <source>
        <dbReference type="Proteomes" id="UP000507470"/>
    </source>
</evidence>
<keyword evidence="3" id="KW-1185">Reference proteome</keyword>
<evidence type="ECO:0000313" key="2">
    <source>
        <dbReference type="EMBL" id="CAC5414627.1"/>
    </source>
</evidence>
<feature type="transmembrane region" description="Helical" evidence="1">
    <location>
        <begin position="339"/>
        <end position="359"/>
    </location>
</feature>
<keyword evidence="1" id="KW-1133">Transmembrane helix</keyword>
<dbReference type="EMBL" id="CACVKT020008351">
    <property type="protein sequence ID" value="CAC5414627.1"/>
    <property type="molecule type" value="Genomic_DNA"/>
</dbReference>
<dbReference type="Pfam" id="PF11911">
    <property type="entry name" value="DUF3429"/>
    <property type="match status" value="1"/>
</dbReference>
<reference evidence="2 3" key="1">
    <citation type="submission" date="2020-06" db="EMBL/GenBank/DDBJ databases">
        <authorList>
            <person name="Li R."/>
            <person name="Bekaert M."/>
        </authorList>
    </citation>
    <scope>NUCLEOTIDE SEQUENCE [LARGE SCALE GENOMIC DNA]</scope>
    <source>
        <strain evidence="3">wild</strain>
    </source>
</reference>
<dbReference type="PANTHER" id="PTHR15887">
    <property type="entry name" value="TRANSMEMBRANE PROTEIN 69"/>
    <property type="match status" value="1"/>
</dbReference>
<gene>
    <name evidence="2" type="ORF">MCOR_47394</name>
</gene>
<proteinExistence type="predicted"/>
<sequence>MVRCCEWCTSGECSRTSSFLTFINDLPDVVEGIVKIFADDCKVYSKVSSDNERCKLQENLDSLCEWSNTWKSKFNAAKCKVLHINPDNDQQYRYTIMTMLDDTENFIALSKVNEEKDLGVTFESNLKFDKHISTIVNKAQRVLSLIHHSFDYIDQDMFLTLYKSIVRPLYEDRLRSLGLPTLEYRRDRNDMIEVYKALHGIDDINWMSLFTLAPSNNTRGHSLKLFKKQCFIMQAVRQIVGHYNCCHVINKYRPLVCERKDINIFKNKLYIGKQWNSLKDLHSQSTIFAGHLNKFNKSFQLTANEFQTCSLRTFHEDRETKAVTVWGSVKELKRSPVPALVLGASGLIPFVAAPGYMIFSSMFMPSICFAQMAYGASILSFLGGVKWGFSIAEESILRPGWINLGVSVVPSLVAWGGLMMPHPLSLFVVMGGLAGAGYYDMVTWGYPPWFKGLRFILTFVAILALWTTFMCSYLLKSESNNESKDVNTSE</sequence>
<dbReference type="OrthoDB" id="194289at2759"/>
<organism evidence="2 3">
    <name type="scientific">Mytilus coruscus</name>
    <name type="common">Sea mussel</name>
    <dbReference type="NCBI Taxonomy" id="42192"/>
    <lineage>
        <taxon>Eukaryota</taxon>
        <taxon>Metazoa</taxon>
        <taxon>Spiralia</taxon>
        <taxon>Lophotrochozoa</taxon>
        <taxon>Mollusca</taxon>
        <taxon>Bivalvia</taxon>
        <taxon>Autobranchia</taxon>
        <taxon>Pteriomorphia</taxon>
        <taxon>Mytilida</taxon>
        <taxon>Mytiloidea</taxon>
        <taxon>Mytilidae</taxon>
        <taxon>Mytilinae</taxon>
        <taxon>Mytilus</taxon>
    </lineage>
</organism>
<keyword evidence="1 2" id="KW-0812">Transmembrane</keyword>
<dbReference type="InterPro" id="IPR021836">
    <property type="entry name" value="DUF3429"/>
</dbReference>
<protein>
    <submittedName>
        <fullName evidence="2">Transmembrane protein 69</fullName>
    </submittedName>
</protein>
<feature type="transmembrane region" description="Helical" evidence="1">
    <location>
        <begin position="371"/>
        <end position="389"/>
    </location>
</feature>
<accession>A0A6J8E2K4</accession>
<evidence type="ECO:0000256" key="1">
    <source>
        <dbReference type="SAM" id="Phobius"/>
    </source>
</evidence>
<dbReference type="Proteomes" id="UP000507470">
    <property type="component" value="Unassembled WGS sequence"/>
</dbReference>